<dbReference type="AlphaFoldDB" id="Q2KDM9"/>
<dbReference type="Proteomes" id="UP000001936">
    <property type="component" value="Chromosome"/>
</dbReference>
<dbReference type="KEGG" id="ret:RHE_CH00233"/>
<organism evidence="1 2">
    <name type="scientific">Rhizobium etli (strain ATCC 51251 / DSM 11541 / JCM 21823 / NBRC 15573 / CFN 42)</name>
    <dbReference type="NCBI Taxonomy" id="347834"/>
    <lineage>
        <taxon>Bacteria</taxon>
        <taxon>Pseudomonadati</taxon>
        <taxon>Pseudomonadota</taxon>
        <taxon>Alphaproteobacteria</taxon>
        <taxon>Hyphomicrobiales</taxon>
        <taxon>Rhizobiaceae</taxon>
        <taxon>Rhizobium/Agrobacterium group</taxon>
        <taxon>Rhizobium</taxon>
    </lineage>
</organism>
<dbReference type="eggNOG" id="ENOG5033Q5S">
    <property type="taxonomic scope" value="Bacteria"/>
</dbReference>
<dbReference type="HOGENOM" id="CLU_083310_0_0_5"/>
<evidence type="ECO:0000313" key="2">
    <source>
        <dbReference type="Proteomes" id="UP000001936"/>
    </source>
</evidence>
<sequence length="291" mass="33063">MSTEMNERLRKLARIGDKDPSFVRSAGSLEDALKWEKLLHYLANHAQLSAETGYDTEPLDDPMGLLGWQTFQVLKEMGVAIPPRFPGDLDFDYEIAVTNDDDGDDDESWTNQIDENWSRFEANPYSSLIHDIYTSLTNVWGFYSAYVSELMFDDELDLMNTPAENIPACLIDLAATKVEVDPRFAPKAHEFALRTKNAFEGWLNIVKDKAFRAGVPLRAELLTMIHSSGEDLRDDAERESFGLNSSRLHPDVYMNELLCGMRAIHQVLPAIMKKLGIEEEFELDTSEFSIK</sequence>
<protein>
    <submittedName>
        <fullName evidence="1">Uncharacterized protein</fullName>
    </submittedName>
</protein>
<evidence type="ECO:0000313" key="1">
    <source>
        <dbReference type="EMBL" id="ABC89057.1"/>
    </source>
</evidence>
<accession>Q2KDM9</accession>
<reference evidence="1 2" key="1">
    <citation type="journal article" date="2006" name="Proc. Natl. Acad. Sci. U.S.A.">
        <title>The partitioned Rhizobium etli genome: genetic and metabolic redundancy in seven interacting replicons.</title>
        <authorList>
            <person name="Gonzalez V."/>
            <person name="Santamaria R.I."/>
            <person name="Bustos P."/>
            <person name="Hernandez-Gonzalez I."/>
            <person name="Medrano-Soto A."/>
            <person name="Moreno-Hagelsieb G."/>
            <person name="Janga S.C."/>
            <person name="Ramirez M.A."/>
            <person name="Jimenez-Jacinto V."/>
            <person name="Collado-Vides J."/>
            <person name="Davila G."/>
        </authorList>
    </citation>
    <scope>NUCLEOTIDE SEQUENCE [LARGE SCALE GENOMIC DNA]</scope>
    <source>
        <strain evidence="2">ATCC 51251 / DSM 11541 / JCM 21823 / NBRC 15573 / CFN 42</strain>
    </source>
</reference>
<proteinExistence type="predicted"/>
<gene>
    <name evidence="1" type="ordered locus">RHE_CH00233</name>
</gene>
<dbReference type="EMBL" id="CP000133">
    <property type="protein sequence ID" value="ABC89057.1"/>
    <property type="molecule type" value="Genomic_DNA"/>
</dbReference>
<keyword evidence="2" id="KW-1185">Reference proteome</keyword>
<name>Q2KDM9_RHIEC</name>